<evidence type="ECO:0000256" key="1">
    <source>
        <dbReference type="SAM" id="MobiDB-lite"/>
    </source>
</evidence>
<feature type="region of interest" description="Disordered" evidence="1">
    <location>
        <begin position="1"/>
        <end position="41"/>
    </location>
</feature>
<protein>
    <submittedName>
        <fullName evidence="2">Uncharacterized protein</fullName>
    </submittedName>
</protein>
<reference evidence="2" key="4">
    <citation type="submission" date="2019-03" db="UniProtKB">
        <authorList>
            <consortium name="EnsemblPlants"/>
        </authorList>
    </citation>
    <scope>IDENTIFICATION</scope>
</reference>
<dbReference type="EnsemblPlants" id="AET1Gv20730400.1">
    <property type="protein sequence ID" value="AET1Gv20730400.1"/>
    <property type="gene ID" value="AET1Gv20730400"/>
</dbReference>
<reference evidence="3" key="1">
    <citation type="journal article" date="2014" name="Science">
        <title>Ancient hybridizations among the ancestral genomes of bread wheat.</title>
        <authorList>
            <consortium name="International Wheat Genome Sequencing Consortium,"/>
            <person name="Marcussen T."/>
            <person name="Sandve S.R."/>
            <person name="Heier L."/>
            <person name="Spannagl M."/>
            <person name="Pfeifer M."/>
            <person name="Jakobsen K.S."/>
            <person name="Wulff B.B."/>
            <person name="Steuernagel B."/>
            <person name="Mayer K.F."/>
            <person name="Olsen O.A."/>
        </authorList>
    </citation>
    <scope>NUCLEOTIDE SEQUENCE [LARGE SCALE GENOMIC DNA]</scope>
    <source>
        <strain evidence="3">cv. AL8/78</strain>
    </source>
</reference>
<dbReference type="Gramene" id="AET1Gv20730400.1">
    <property type="protein sequence ID" value="AET1Gv20730400.1"/>
    <property type="gene ID" value="AET1Gv20730400"/>
</dbReference>
<sequence>VAAAKSSGKKADEKVPSWARPGSDEPPPWARDEGGASGQEGDAAQVPFYAYLLASAVTAIAAVRFSSPSLSPPSSPPPPLRSADRRIRVQIGSIFEYTNGRAVFGVVGTDSPLYAPILGFFAVTGIPTSVRTLPRRIYASRLNLYCSC</sequence>
<reference evidence="2" key="3">
    <citation type="journal article" date="2017" name="Nature">
        <title>Genome sequence of the progenitor of the wheat D genome Aegilops tauschii.</title>
        <authorList>
            <person name="Luo M.C."/>
            <person name="Gu Y.Q."/>
            <person name="Puiu D."/>
            <person name="Wang H."/>
            <person name="Twardziok S.O."/>
            <person name="Deal K.R."/>
            <person name="Huo N."/>
            <person name="Zhu T."/>
            <person name="Wang L."/>
            <person name="Wang Y."/>
            <person name="McGuire P.E."/>
            <person name="Liu S."/>
            <person name="Long H."/>
            <person name="Ramasamy R.K."/>
            <person name="Rodriguez J.C."/>
            <person name="Van S.L."/>
            <person name="Yuan L."/>
            <person name="Wang Z."/>
            <person name="Xia Z."/>
            <person name="Xiao L."/>
            <person name="Anderson O.D."/>
            <person name="Ouyang S."/>
            <person name="Liang Y."/>
            <person name="Zimin A.V."/>
            <person name="Pertea G."/>
            <person name="Qi P."/>
            <person name="Bennetzen J.L."/>
            <person name="Dai X."/>
            <person name="Dawson M.W."/>
            <person name="Muller H.G."/>
            <person name="Kugler K."/>
            <person name="Rivarola-Duarte L."/>
            <person name="Spannagl M."/>
            <person name="Mayer K.F.X."/>
            <person name="Lu F.H."/>
            <person name="Bevan M.W."/>
            <person name="Leroy P."/>
            <person name="Li P."/>
            <person name="You F.M."/>
            <person name="Sun Q."/>
            <person name="Liu Z."/>
            <person name="Lyons E."/>
            <person name="Wicker T."/>
            <person name="Salzberg S.L."/>
            <person name="Devos K.M."/>
            <person name="Dvorak J."/>
        </authorList>
    </citation>
    <scope>NUCLEOTIDE SEQUENCE [LARGE SCALE GENOMIC DNA]</scope>
    <source>
        <strain evidence="2">cv. AL8/78</strain>
    </source>
</reference>
<accession>A0A452ZEC7</accession>
<evidence type="ECO:0000313" key="3">
    <source>
        <dbReference type="Proteomes" id="UP000015105"/>
    </source>
</evidence>
<evidence type="ECO:0000313" key="2">
    <source>
        <dbReference type="EnsemblPlants" id="AET1Gv20730400.1"/>
    </source>
</evidence>
<dbReference type="AlphaFoldDB" id="A0A452ZEC7"/>
<keyword evidence="3" id="KW-1185">Reference proteome</keyword>
<proteinExistence type="predicted"/>
<reference evidence="2" key="5">
    <citation type="journal article" date="2021" name="G3 (Bethesda)">
        <title>Aegilops tauschii genome assembly Aet v5.0 features greater sequence contiguity and improved annotation.</title>
        <authorList>
            <person name="Wang L."/>
            <person name="Zhu T."/>
            <person name="Rodriguez J.C."/>
            <person name="Deal K.R."/>
            <person name="Dubcovsky J."/>
            <person name="McGuire P.E."/>
            <person name="Lux T."/>
            <person name="Spannagl M."/>
            <person name="Mayer K.F.X."/>
            <person name="Baldrich P."/>
            <person name="Meyers B.C."/>
            <person name="Huo N."/>
            <person name="Gu Y.Q."/>
            <person name="Zhou H."/>
            <person name="Devos K.M."/>
            <person name="Bennetzen J.L."/>
            <person name="Unver T."/>
            <person name="Budak H."/>
            <person name="Gulick P.J."/>
            <person name="Galiba G."/>
            <person name="Kalapos B."/>
            <person name="Nelson D.R."/>
            <person name="Li P."/>
            <person name="You F.M."/>
            <person name="Luo M.C."/>
            <person name="Dvorak J."/>
        </authorList>
    </citation>
    <scope>NUCLEOTIDE SEQUENCE [LARGE SCALE GENOMIC DNA]</scope>
    <source>
        <strain evidence="2">cv. AL8/78</strain>
    </source>
</reference>
<organism evidence="2 3">
    <name type="scientific">Aegilops tauschii subsp. strangulata</name>
    <name type="common">Goatgrass</name>
    <dbReference type="NCBI Taxonomy" id="200361"/>
    <lineage>
        <taxon>Eukaryota</taxon>
        <taxon>Viridiplantae</taxon>
        <taxon>Streptophyta</taxon>
        <taxon>Embryophyta</taxon>
        <taxon>Tracheophyta</taxon>
        <taxon>Spermatophyta</taxon>
        <taxon>Magnoliopsida</taxon>
        <taxon>Liliopsida</taxon>
        <taxon>Poales</taxon>
        <taxon>Poaceae</taxon>
        <taxon>BOP clade</taxon>
        <taxon>Pooideae</taxon>
        <taxon>Triticodae</taxon>
        <taxon>Triticeae</taxon>
        <taxon>Triticinae</taxon>
        <taxon>Aegilops</taxon>
    </lineage>
</organism>
<reference evidence="3" key="2">
    <citation type="journal article" date="2017" name="Nat. Plants">
        <title>The Aegilops tauschii genome reveals multiple impacts of transposons.</title>
        <authorList>
            <person name="Zhao G."/>
            <person name="Zou C."/>
            <person name="Li K."/>
            <person name="Wang K."/>
            <person name="Li T."/>
            <person name="Gao L."/>
            <person name="Zhang X."/>
            <person name="Wang H."/>
            <person name="Yang Z."/>
            <person name="Liu X."/>
            <person name="Jiang W."/>
            <person name="Mao L."/>
            <person name="Kong X."/>
            <person name="Jiao Y."/>
            <person name="Jia J."/>
        </authorList>
    </citation>
    <scope>NUCLEOTIDE SEQUENCE [LARGE SCALE GENOMIC DNA]</scope>
    <source>
        <strain evidence="3">cv. AL8/78</strain>
    </source>
</reference>
<name>A0A452ZEC7_AEGTS</name>
<dbReference type="PANTHER" id="PTHR36042:SF1">
    <property type="entry name" value="OS05G0490900 PROTEIN"/>
    <property type="match status" value="1"/>
</dbReference>
<dbReference type="PANTHER" id="PTHR36042">
    <property type="entry name" value="OS05G0490900 PROTEIN"/>
    <property type="match status" value="1"/>
</dbReference>
<dbReference type="Proteomes" id="UP000015105">
    <property type="component" value="Chromosome 1D"/>
</dbReference>